<protein>
    <recommendedName>
        <fullName evidence="6">Ubiquitin-like protease family profile domain-containing protein</fullName>
    </recommendedName>
</protein>
<feature type="compositionally biased region" description="Basic residues" evidence="5">
    <location>
        <begin position="34"/>
        <end position="54"/>
    </location>
</feature>
<accession>A0AAD9TDS2</accession>
<evidence type="ECO:0000259" key="6">
    <source>
        <dbReference type="PROSITE" id="PS50600"/>
    </source>
</evidence>
<dbReference type="PROSITE" id="PS50600">
    <property type="entry name" value="ULP_PROTEASE"/>
    <property type="match status" value="1"/>
</dbReference>
<comment type="similarity">
    <text evidence="1">Belongs to the peptidase C48 family.</text>
</comment>
<dbReference type="GO" id="GO:0005634">
    <property type="term" value="C:nucleus"/>
    <property type="evidence" value="ECO:0007669"/>
    <property type="project" value="TreeGrafter"/>
</dbReference>
<keyword evidence="3" id="KW-0378">Hydrolase</keyword>
<evidence type="ECO:0000256" key="3">
    <source>
        <dbReference type="ARBA" id="ARBA00022801"/>
    </source>
</evidence>
<keyword evidence="8" id="KW-1185">Reference proteome</keyword>
<dbReference type="Proteomes" id="UP001280121">
    <property type="component" value="Unassembled WGS sequence"/>
</dbReference>
<dbReference type="InterPro" id="IPR038765">
    <property type="entry name" value="Papain-like_cys_pep_sf"/>
</dbReference>
<gene>
    <name evidence="7" type="ORF">Ddye_028672</name>
</gene>
<evidence type="ECO:0000313" key="8">
    <source>
        <dbReference type="Proteomes" id="UP001280121"/>
    </source>
</evidence>
<reference evidence="7" key="1">
    <citation type="journal article" date="2023" name="Plant J.">
        <title>Genome sequences and population genomics provide insights into the demographic history, inbreeding, and mutation load of two 'living fossil' tree species of Dipteronia.</title>
        <authorList>
            <person name="Feng Y."/>
            <person name="Comes H.P."/>
            <person name="Chen J."/>
            <person name="Zhu S."/>
            <person name="Lu R."/>
            <person name="Zhang X."/>
            <person name="Li P."/>
            <person name="Qiu J."/>
            <person name="Olsen K.M."/>
            <person name="Qiu Y."/>
        </authorList>
    </citation>
    <scope>NUCLEOTIDE SEQUENCE</scope>
    <source>
        <strain evidence="7">KIB01</strain>
    </source>
</reference>
<dbReference type="PANTHER" id="PTHR12606">
    <property type="entry name" value="SENTRIN/SUMO-SPECIFIC PROTEASE"/>
    <property type="match status" value="1"/>
</dbReference>
<dbReference type="Gene3D" id="3.40.395.10">
    <property type="entry name" value="Adenoviral Proteinase, Chain A"/>
    <property type="match status" value="1"/>
</dbReference>
<keyword evidence="4" id="KW-0788">Thiol protease</keyword>
<dbReference type="EMBL" id="JANJYI010000009">
    <property type="protein sequence ID" value="KAK2633880.1"/>
    <property type="molecule type" value="Genomic_DNA"/>
</dbReference>
<dbReference type="InterPro" id="IPR003653">
    <property type="entry name" value="Peptidase_C48_C"/>
</dbReference>
<dbReference type="SUPFAM" id="SSF54001">
    <property type="entry name" value="Cysteine proteinases"/>
    <property type="match status" value="1"/>
</dbReference>
<evidence type="ECO:0000256" key="1">
    <source>
        <dbReference type="ARBA" id="ARBA00005234"/>
    </source>
</evidence>
<dbReference type="GO" id="GO:0016929">
    <property type="term" value="F:deSUMOylase activity"/>
    <property type="evidence" value="ECO:0007669"/>
    <property type="project" value="TreeGrafter"/>
</dbReference>
<evidence type="ECO:0000313" key="7">
    <source>
        <dbReference type="EMBL" id="KAK2633880.1"/>
    </source>
</evidence>
<evidence type="ECO:0000256" key="2">
    <source>
        <dbReference type="ARBA" id="ARBA00022670"/>
    </source>
</evidence>
<feature type="region of interest" description="Disordered" evidence="5">
    <location>
        <begin position="1"/>
        <end position="58"/>
    </location>
</feature>
<evidence type="ECO:0000256" key="4">
    <source>
        <dbReference type="ARBA" id="ARBA00022807"/>
    </source>
</evidence>
<dbReference type="GO" id="GO:0006508">
    <property type="term" value="P:proteolysis"/>
    <property type="evidence" value="ECO:0007669"/>
    <property type="project" value="UniProtKB-KW"/>
</dbReference>
<proteinExistence type="inferred from homology"/>
<feature type="domain" description="Ubiquitin-like protease family profile" evidence="6">
    <location>
        <begin position="234"/>
        <end position="451"/>
    </location>
</feature>
<name>A0AAD9TDS2_9ROSI</name>
<evidence type="ECO:0000256" key="5">
    <source>
        <dbReference type="SAM" id="MobiDB-lite"/>
    </source>
</evidence>
<comment type="caution">
    <text evidence="7">The sequence shown here is derived from an EMBL/GenBank/DDBJ whole genome shotgun (WGS) entry which is preliminary data.</text>
</comment>
<dbReference type="PANTHER" id="PTHR12606:SF1">
    <property type="entry name" value="UBIQUITIN-LIKE-SPECIFIC PROTEASE 1A"/>
    <property type="match status" value="1"/>
</dbReference>
<organism evidence="7 8">
    <name type="scientific">Dipteronia dyeriana</name>
    <dbReference type="NCBI Taxonomy" id="168575"/>
    <lineage>
        <taxon>Eukaryota</taxon>
        <taxon>Viridiplantae</taxon>
        <taxon>Streptophyta</taxon>
        <taxon>Embryophyta</taxon>
        <taxon>Tracheophyta</taxon>
        <taxon>Spermatophyta</taxon>
        <taxon>Magnoliopsida</taxon>
        <taxon>eudicotyledons</taxon>
        <taxon>Gunneridae</taxon>
        <taxon>Pentapetalae</taxon>
        <taxon>rosids</taxon>
        <taxon>malvids</taxon>
        <taxon>Sapindales</taxon>
        <taxon>Sapindaceae</taxon>
        <taxon>Hippocastanoideae</taxon>
        <taxon>Acereae</taxon>
        <taxon>Dipteronia</taxon>
    </lineage>
</organism>
<dbReference type="AlphaFoldDB" id="A0AAD9TDS2"/>
<dbReference type="Pfam" id="PF02902">
    <property type="entry name" value="Peptidase_C48"/>
    <property type="match status" value="1"/>
</dbReference>
<keyword evidence="2" id="KW-0645">Protease</keyword>
<sequence>MKEKHELLDEGDDGNDGVVDDGDGDDGAATSQRALKRKAQKKKKKTSVKKKQRKAVPVTRVDQDEDYTLGYTPTPHGDARITELLEAVRALSDVLDAVVKREVAHLPDVLRSLVQEIQSSRGESNHEAPVTIVRDPTLDREEVHTIVRDQEVVDPVTEKVVGSAALVSGDIRMGYNYAEEEDQSIRVRLRSAYCMSPFIDPTRASVKKLQQDKSKYDQFKKKAKAARRNVGTEESVDKSFFMELEDPTKWLSTNHVDAYMSYLAKRWESDPDNYRHSLVLLSSEFYISIEHAYTKLNLAWKKILETDNEAESSFDALVFQCPQDWIEYGFGNRPGWGQPWWLYTQLCVPSCVGEPDGHWILCKVDLLDHHITVFDPTGVKTKSIQVERFRQLMPLRQLLPSIMNLCGFFSNRSEKPRGAMFTVSMSSNQMIPQHVEKCSCGVFICKYAETSIFKKGNWKRGQKEMSDFRKDMAFQIYNNSVPYKSPIDL</sequence>
<feature type="compositionally biased region" description="Acidic residues" evidence="5">
    <location>
        <begin position="9"/>
        <end position="26"/>
    </location>
</feature>
<dbReference type="GO" id="GO:0016926">
    <property type="term" value="P:protein desumoylation"/>
    <property type="evidence" value="ECO:0007669"/>
    <property type="project" value="TreeGrafter"/>
</dbReference>